<evidence type="ECO:0000313" key="2">
    <source>
        <dbReference type="EMBL" id="KAF4045700.1"/>
    </source>
</evidence>
<protein>
    <submittedName>
        <fullName evidence="2">Short chain dehydrogenase</fullName>
    </submittedName>
</protein>
<organism evidence="2 4">
    <name type="scientific">Phytophthora infestans</name>
    <name type="common">Potato late blight agent</name>
    <name type="synonym">Botrytis infestans</name>
    <dbReference type="NCBI Taxonomy" id="4787"/>
    <lineage>
        <taxon>Eukaryota</taxon>
        <taxon>Sar</taxon>
        <taxon>Stramenopiles</taxon>
        <taxon>Oomycota</taxon>
        <taxon>Peronosporomycetes</taxon>
        <taxon>Peronosporales</taxon>
        <taxon>Peronosporaceae</taxon>
        <taxon>Phytophthora</taxon>
    </lineage>
</organism>
<accession>A0A833TM26</accession>
<dbReference type="PANTHER" id="PTHR47534">
    <property type="entry name" value="YALI0E05731P"/>
    <property type="match status" value="1"/>
</dbReference>
<dbReference type="AlphaFoldDB" id="A0A833TM26"/>
<dbReference type="InterPro" id="IPR052228">
    <property type="entry name" value="Sec_Metab_Biosynth_Oxidored"/>
</dbReference>
<comment type="caution">
    <text evidence="2">The sequence shown here is derived from an EMBL/GenBank/DDBJ whole genome shotgun (WGS) entry which is preliminary data.</text>
</comment>
<keyword evidence="1" id="KW-0560">Oxidoreductase</keyword>
<name>A0A833TM26_PHYIN</name>
<evidence type="ECO:0000256" key="1">
    <source>
        <dbReference type="ARBA" id="ARBA00023002"/>
    </source>
</evidence>
<dbReference type="Gene3D" id="3.40.50.720">
    <property type="entry name" value="NAD(P)-binding Rossmann-like Domain"/>
    <property type="match status" value="1"/>
</dbReference>
<dbReference type="GO" id="GO:0016491">
    <property type="term" value="F:oxidoreductase activity"/>
    <property type="evidence" value="ECO:0007669"/>
    <property type="project" value="UniProtKB-KW"/>
</dbReference>
<proteinExistence type="predicted"/>
<dbReference type="InterPro" id="IPR036291">
    <property type="entry name" value="NAD(P)-bd_dom_sf"/>
</dbReference>
<evidence type="ECO:0000313" key="3">
    <source>
        <dbReference type="EMBL" id="KAF4136997.1"/>
    </source>
</evidence>
<sequence length="276" mass="30685">MAKHALVVGASSGIGLAVALKMAPMVDKLTLCSRRCPPDLVASIRAKYPGLDVVYERLDVSLLHEVRRFTARHKDTKFDWIVLTAGILSLNGRTETKEGLDVKMSTHYYGRFMLVHDLLAGLDRPGVRVLNVLGAGRGGAPHLNDLDLKENYSIKHCADATTLYSDLMAQALSEHAPNASFMHIYPGFVNTGLFNRFPWYVRVPSKVFAVVAAHSPERCAEYLVATLTKPEFATGWKLLGERGEPLSKTKYHTDKLKNTVWDHTLKTIETVMKPVK</sequence>
<evidence type="ECO:0000313" key="4">
    <source>
        <dbReference type="Proteomes" id="UP000602510"/>
    </source>
</evidence>
<dbReference type="PANTHER" id="PTHR47534:SF3">
    <property type="entry name" value="ALCOHOL DEHYDROGENASE-LIKE C-TERMINAL DOMAIN-CONTAINING PROTEIN"/>
    <property type="match status" value="1"/>
</dbReference>
<dbReference type="EMBL" id="JAACNO010001880">
    <property type="protein sequence ID" value="KAF4136997.1"/>
    <property type="molecule type" value="Genomic_DNA"/>
</dbReference>
<dbReference type="Proteomes" id="UP000602510">
    <property type="component" value="Unassembled WGS sequence"/>
</dbReference>
<reference evidence="2" key="1">
    <citation type="submission" date="2020-04" db="EMBL/GenBank/DDBJ databases">
        <title>Hybrid Assembly of Korean Phytophthora infestans isolates.</title>
        <authorList>
            <person name="Prokchorchik M."/>
            <person name="Lee Y."/>
            <person name="Seo J."/>
            <person name="Cho J.-H."/>
            <person name="Park Y.-E."/>
            <person name="Jang D.-C."/>
            <person name="Im J.-S."/>
            <person name="Choi J.-G."/>
            <person name="Park H.-J."/>
            <person name="Lee G.-B."/>
            <person name="Lee Y.-G."/>
            <person name="Hong S.-Y."/>
            <person name="Cho K."/>
            <person name="Sohn K.H."/>
        </authorList>
    </citation>
    <scope>NUCLEOTIDE SEQUENCE</scope>
    <source>
        <strain evidence="2">KR_1_A1</strain>
        <strain evidence="3">KR_2_A2</strain>
    </source>
</reference>
<dbReference type="Pfam" id="PF00106">
    <property type="entry name" value="adh_short"/>
    <property type="match status" value="1"/>
</dbReference>
<keyword evidence="4" id="KW-1185">Reference proteome</keyword>
<gene>
    <name evidence="2" type="ORF">GN244_ATG01871</name>
    <name evidence="3" type="ORF">GN958_ATG13803</name>
</gene>
<dbReference type="PRINTS" id="PR00081">
    <property type="entry name" value="GDHRDH"/>
</dbReference>
<dbReference type="Proteomes" id="UP000704712">
    <property type="component" value="Unassembled WGS sequence"/>
</dbReference>
<dbReference type="EMBL" id="WSZM01000041">
    <property type="protein sequence ID" value="KAF4045700.1"/>
    <property type="molecule type" value="Genomic_DNA"/>
</dbReference>
<dbReference type="SUPFAM" id="SSF51735">
    <property type="entry name" value="NAD(P)-binding Rossmann-fold domains"/>
    <property type="match status" value="1"/>
</dbReference>
<dbReference type="InterPro" id="IPR002347">
    <property type="entry name" value="SDR_fam"/>
</dbReference>